<evidence type="ECO:0000256" key="8">
    <source>
        <dbReference type="ARBA" id="ARBA00022917"/>
    </source>
</evidence>
<evidence type="ECO:0000256" key="7">
    <source>
        <dbReference type="ARBA" id="ARBA00022840"/>
    </source>
</evidence>
<dbReference type="RefSeq" id="WP_380688213.1">
    <property type="nucleotide sequence ID" value="NZ_JBHRSS010000003.1"/>
</dbReference>
<evidence type="ECO:0000313" key="13">
    <source>
        <dbReference type="EMBL" id="MFC3103819.1"/>
    </source>
</evidence>
<keyword evidence="5 11" id="KW-0436">Ligase</keyword>
<dbReference type="GO" id="GO:0004820">
    <property type="term" value="F:glycine-tRNA ligase activity"/>
    <property type="evidence" value="ECO:0007669"/>
    <property type="project" value="UniProtKB-EC"/>
</dbReference>
<evidence type="ECO:0000256" key="2">
    <source>
        <dbReference type="ARBA" id="ARBA00008226"/>
    </source>
</evidence>
<feature type="domain" description="DALR anticodon binding" evidence="12">
    <location>
        <begin position="580"/>
        <end position="673"/>
    </location>
</feature>
<dbReference type="InterPro" id="IPR015944">
    <property type="entry name" value="Gly-tRNA-synth_bsu"/>
</dbReference>
<keyword evidence="7 11" id="KW-0067">ATP-binding</keyword>
<organism evidence="13 14">
    <name type="scientific">Salinisphaera aquimarina</name>
    <dbReference type="NCBI Taxonomy" id="2094031"/>
    <lineage>
        <taxon>Bacteria</taxon>
        <taxon>Pseudomonadati</taxon>
        <taxon>Pseudomonadota</taxon>
        <taxon>Gammaproteobacteria</taxon>
        <taxon>Salinisphaerales</taxon>
        <taxon>Salinisphaeraceae</taxon>
        <taxon>Salinisphaera</taxon>
    </lineage>
</organism>
<dbReference type="PANTHER" id="PTHR30075:SF2">
    <property type="entry name" value="GLYCINE--TRNA LIGASE, CHLOROPLASTIC_MITOCHONDRIAL 2"/>
    <property type="match status" value="1"/>
</dbReference>
<dbReference type="Pfam" id="PF05746">
    <property type="entry name" value="DALR_1"/>
    <property type="match status" value="1"/>
</dbReference>
<keyword evidence="14" id="KW-1185">Reference proteome</keyword>
<name>A0ABV7EMA5_9GAMM</name>
<comment type="similarity">
    <text evidence="2 11">Belongs to the class-II aminoacyl-tRNA synthetase family.</text>
</comment>
<accession>A0ABV7EMA5</accession>
<dbReference type="PANTHER" id="PTHR30075">
    <property type="entry name" value="GLYCYL-TRNA SYNTHETASE"/>
    <property type="match status" value="1"/>
</dbReference>
<keyword evidence="8 11" id="KW-0648">Protein biosynthesis</keyword>
<dbReference type="EMBL" id="JBHRSS010000003">
    <property type="protein sequence ID" value="MFC3103819.1"/>
    <property type="molecule type" value="Genomic_DNA"/>
</dbReference>
<reference evidence="14" key="1">
    <citation type="journal article" date="2019" name="Int. J. Syst. Evol. Microbiol.">
        <title>The Global Catalogue of Microorganisms (GCM) 10K type strain sequencing project: providing services to taxonomists for standard genome sequencing and annotation.</title>
        <authorList>
            <consortium name="The Broad Institute Genomics Platform"/>
            <consortium name="The Broad Institute Genome Sequencing Center for Infectious Disease"/>
            <person name="Wu L."/>
            <person name="Ma J."/>
        </authorList>
    </citation>
    <scope>NUCLEOTIDE SEQUENCE [LARGE SCALE GENOMIC DNA]</scope>
    <source>
        <strain evidence="14">KCTC 52640</strain>
    </source>
</reference>
<dbReference type="EC" id="6.1.1.14" evidence="11"/>
<dbReference type="SUPFAM" id="SSF109604">
    <property type="entry name" value="HD-domain/PDEase-like"/>
    <property type="match status" value="1"/>
</dbReference>
<evidence type="ECO:0000256" key="6">
    <source>
        <dbReference type="ARBA" id="ARBA00022741"/>
    </source>
</evidence>
<protein>
    <recommendedName>
        <fullName evidence="11">Glycine--tRNA ligase beta subunit</fullName>
        <ecNumber evidence="11">6.1.1.14</ecNumber>
    </recommendedName>
    <alternativeName>
        <fullName evidence="11">Glycyl-tRNA synthetase beta subunit</fullName>
        <shortName evidence="11">GlyRS</shortName>
    </alternativeName>
</protein>
<evidence type="ECO:0000256" key="5">
    <source>
        <dbReference type="ARBA" id="ARBA00022598"/>
    </source>
</evidence>
<evidence type="ECO:0000256" key="3">
    <source>
        <dbReference type="ARBA" id="ARBA00011209"/>
    </source>
</evidence>
<dbReference type="InterPro" id="IPR009080">
    <property type="entry name" value="tRNAsynth_Ia_anticodon-bd"/>
</dbReference>
<dbReference type="Proteomes" id="UP001595462">
    <property type="component" value="Unassembled WGS sequence"/>
</dbReference>
<evidence type="ECO:0000256" key="11">
    <source>
        <dbReference type="HAMAP-Rule" id="MF_00255"/>
    </source>
</evidence>
<dbReference type="SUPFAM" id="SSF47323">
    <property type="entry name" value="Anticodon-binding domain of a subclass of class I aminoacyl-tRNA synthetases"/>
    <property type="match status" value="1"/>
</dbReference>
<comment type="subunit">
    <text evidence="3 11">Tetramer of two alpha and two beta subunits.</text>
</comment>
<dbReference type="HAMAP" id="MF_00255">
    <property type="entry name" value="Gly_tRNA_synth_beta"/>
    <property type="match status" value="1"/>
</dbReference>
<gene>
    <name evidence="11 13" type="primary">glyS</name>
    <name evidence="13" type="ORF">ACFOSU_07935</name>
</gene>
<dbReference type="Pfam" id="PF02092">
    <property type="entry name" value="tRNA_synt_2f"/>
    <property type="match status" value="1"/>
</dbReference>
<evidence type="ECO:0000313" key="14">
    <source>
        <dbReference type="Proteomes" id="UP001595462"/>
    </source>
</evidence>
<dbReference type="Gene3D" id="1.10.730.10">
    <property type="entry name" value="Isoleucyl-tRNA Synthetase, Domain 1"/>
    <property type="match status" value="1"/>
</dbReference>
<dbReference type="SMART" id="SM00836">
    <property type="entry name" value="DALR_1"/>
    <property type="match status" value="1"/>
</dbReference>
<comment type="catalytic activity">
    <reaction evidence="10 11">
        <text>tRNA(Gly) + glycine + ATP = glycyl-tRNA(Gly) + AMP + diphosphate</text>
        <dbReference type="Rhea" id="RHEA:16013"/>
        <dbReference type="Rhea" id="RHEA-COMP:9664"/>
        <dbReference type="Rhea" id="RHEA-COMP:9683"/>
        <dbReference type="ChEBI" id="CHEBI:30616"/>
        <dbReference type="ChEBI" id="CHEBI:33019"/>
        <dbReference type="ChEBI" id="CHEBI:57305"/>
        <dbReference type="ChEBI" id="CHEBI:78442"/>
        <dbReference type="ChEBI" id="CHEBI:78522"/>
        <dbReference type="ChEBI" id="CHEBI:456215"/>
        <dbReference type="EC" id="6.1.1.14"/>
    </reaction>
</comment>
<dbReference type="InterPro" id="IPR008909">
    <property type="entry name" value="DALR_anticod-bd"/>
</dbReference>
<dbReference type="PROSITE" id="PS50861">
    <property type="entry name" value="AA_TRNA_LIGASE_II_GLYAB"/>
    <property type="match status" value="1"/>
</dbReference>
<evidence type="ECO:0000256" key="9">
    <source>
        <dbReference type="ARBA" id="ARBA00023146"/>
    </source>
</evidence>
<evidence type="ECO:0000256" key="10">
    <source>
        <dbReference type="ARBA" id="ARBA00047937"/>
    </source>
</evidence>
<keyword evidence="6 11" id="KW-0547">Nucleotide-binding</keyword>
<evidence type="ECO:0000256" key="1">
    <source>
        <dbReference type="ARBA" id="ARBA00004496"/>
    </source>
</evidence>
<evidence type="ECO:0000259" key="12">
    <source>
        <dbReference type="SMART" id="SM00836"/>
    </source>
</evidence>
<comment type="caution">
    <text evidence="13">The sequence shown here is derived from an EMBL/GenBank/DDBJ whole genome shotgun (WGS) entry which is preliminary data.</text>
</comment>
<dbReference type="PRINTS" id="PR01045">
    <property type="entry name" value="TRNASYNTHGB"/>
</dbReference>
<keyword evidence="9 11" id="KW-0030">Aminoacyl-tRNA synthetase</keyword>
<proteinExistence type="inferred from homology"/>
<dbReference type="InterPro" id="IPR006194">
    <property type="entry name" value="Gly-tRNA-synth_heterodimer"/>
</dbReference>
<sequence length="689" mass="74918">MKATLLIEIGVEELPPKAMWRLGDAFAKGVTDGLTEAGLTHEETVFYATPRRLAVAIAAVTDKTDPVAVVKAGPTVAIAFDADGNPTAAAQGFARSLGTSVDALEREDSDKGERLVYRATDDGKMLSDMLQEIVDKSLKKLPIPKLMRWGDSEAAFVRPVHWVVALHGDKVLDLTVFGEHADRITRGHRFHHPDTITLDNADAYAERLRAPGYVIADPEARRAKVVEQIEAAARDFGGRAMVDPALVDEVTALVEWPVGIAGRFDTRFLQLPREVLVATLQGHQRYFPIEDEAGQLQAGFVTIANIESRDVAQVVAGNERVVRPRLSDALFFWEQDKNKGLAALIDGLDRVSFQQELGSLADKSERVRAIAQRLAAAAGADADAVERAAMLAKTDLLTEMVGEFPELQGVMGRYYARAAGEEPAVADALESQYAPARAGAPIAPDAVGRVLAVADRLDTLSGIFAINRRPSGDKDPFGLRRAALGVLRTLIEAPIAIDLATELEFAIAQQPVKTADDTAHALWMFHMERLRGYYADQDIAGDRFEAVAALDITDIVDFDQRIHAVAGFVVLDDAAVVCGAHKRIRNILRKNDTVEAKTFEPAGVREPAEKALADALAVNREQVEQASSEGAYDRALASLTRLAAPLDAFFDQVMVMADDPELMRNRVALLRELDVLCRQVADISCLSLD</sequence>
<dbReference type="NCBIfam" id="TIGR00211">
    <property type="entry name" value="glyS"/>
    <property type="match status" value="1"/>
</dbReference>
<keyword evidence="4 11" id="KW-0963">Cytoplasm</keyword>
<evidence type="ECO:0000256" key="4">
    <source>
        <dbReference type="ARBA" id="ARBA00022490"/>
    </source>
</evidence>
<comment type="subcellular location">
    <subcellularLocation>
        <location evidence="1 11">Cytoplasm</location>
    </subcellularLocation>
</comment>